<dbReference type="InterPro" id="IPR036921">
    <property type="entry name" value="PurM-like_N_sf"/>
</dbReference>
<dbReference type="EMBL" id="CP000860">
    <property type="protein sequence ID" value="ACA60038.1"/>
    <property type="molecule type" value="Genomic_DNA"/>
</dbReference>
<evidence type="ECO:0000256" key="4">
    <source>
        <dbReference type="ARBA" id="ARBA00022741"/>
    </source>
</evidence>
<feature type="binding site" evidence="9">
    <location>
        <position position="21"/>
    </location>
    <ligand>
        <name>Mg(2+)</name>
        <dbReference type="ChEBI" id="CHEBI:18420"/>
    </ligand>
</feature>
<organism evidence="12 13">
    <name type="scientific">Desulforudis audaxviator (strain MP104C)</name>
    <dbReference type="NCBI Taxonomy" id="477974"/>
    <lineage>
        <taxon>Bacteria</taxon>
        <taxon>Bacillati</taxon>
        <taxon>Bacillota</taxon>
        <taxon>Clostridia</taxon>
        <taxon>Thermoanaerobacterales</taxon>
        <taxon>Candidatus Desulforudaceae</taxon>
        <taxon>Candidatus Desulforudis</taxon>
    </lineage>
</organism>
<comment type="similarity">
    <text evidence="1 9">Belongs to the selenophosphate synthase 1 family. Class I subfamily.</text>
</comment>
<evidence type="ECO:0000259" key="11">
    <source>
        <dbReference type="Pfam" id="PF02769"/>
    </source>
</evidence>
<feature type="binding site" evidence="9">
    <location>
        <position position="61"/>
    </location>
    <ligand>
        <name>Mg(2+)</name>
        <dbReference type="ChEBI" id="CHEBI:18420"/>
    </ligand>
</feature>
<comment type="cofactor">
    <cofactor evidence="9">
        <name>Mg(2+)</name>
        <dbReference type="ChEBI" id="CHEBI:18420"/>
    </cofactor>
    <text evidence="9">Binds 1 Mg(2+) ion per monomer.</text>
</comment>
<dbReference type="InterPro" id="IPR023061">
    <property type="entry name" value="SelD_I"/>
</dbReference>
<evidence type="ECO:0000256" key="3">
    <source>
        <dbReference type="ARBA" id="ARBA00022723"/>
    </source>
</evidence>
<dbReference type="NCBIfam" id="TIGR00476">
    <property type="entry name" value="selD"/>
    <property type="match status" value="1"/>
</dbReference>
<evidence type="ECO:0000256" key="9">
    <source>
        <dbReference type="HAMAP-Rule" id="MF_00625"/>
    </source>
</evidence>
<feature type="binding site" description="in other chain" evidence="9">
    <location>
        <position position="61"/>
    </location>
    <ligand>
        <name>ATP</name>
        <dbReference type="ChEBI" id="CHEBI:30616"/>
        <note>ligand shared between dimeric partners</note>
    </ligand>
</feature>
<evidence type="ECO:0000256" key="6">
    <source>
        <dbReference type="ARBA" id="ARBA00022840"/>
    </source>
</evidence>
<comment type="catalytic activity">
    <reaction evidence="9">
        <text>hydrogenselenide + ATP + H2O = selenophosphate + AMP + phosphate + 2 H(+)</text>
        <dbReference type="Rhea" id="RHEA:18737"/>
        <dbReference type="ChEBI" id="CHEBI:15377"/>
        <dbReference type="ChEBI" id="CHEBI:15378"/>
        <dbReference type="ChEBI" id="CHEBI:16144"/>
        <dbReference type="ChEBI" id="CHEBI:29317"/>
        <dbReference type="ChEBI" id="CHEBI:30616"/>
        <dbReference type="ChEBI" id="CHEBI:43474"/>
        <dbReference type="ChEBI" id="CHEBI:456215"/>
        <dbReference type="EC" id="2.7.9.3"/>
    </reaction>
</comment>
<dbReference type="PANTHER" id="PTHR10256">
    <property type="entry name" value="SELENIDE, WATER DIKINASE"/>
    <property type="match status" value="1"/>
</dbReference>
<sequence length="328" mass="34712">MNHLPAMEDARLLVGIETADDAGVFLINDDTALLQTVDFFTPIVDDPRRFGQIAAANALSDIYAMGGIPLTALNIICYPTKEGHLDVLAEILIGGAEKVREAGAVIVGGHSVEDKEPKYGLAVTGIVHPDLLVRNSTARPGDRLVLTKPLGTGIVTSAVKANIVPAELQEAVTVQMAALNDRAARAMRETGPSACTDITGFGLLGHALEMARGSKVGLIFEAGSLPVIERAPEYAALGLIPRGAHANRCFIGEHVSFEQDVPLALQDLMFDPQTSGGLLIAVPDNRLRTLMHKLAEYGVYEARIVGEVTDELSPGRILVRAGNGATAE</sequence>
<dbReference type="Gene3D" id="3.30.1330.10">
    <property type="entry name" value="PurM-like, N-terminal domain"/>
    <property type="match status" value="1"/>
</dbReference>
<dbReference type="Pfam" id="PF00586">
    <property type="entry name" value="AIRS"/>
    <property type="match status" value="1"/>
</dbReference>
<dbReference type="STRING" id="477974.Daud_1535"/>
<dbReference type="GO" id="GO:0005524">
    <property type="term" value="F:ATP binding"/>
    <property type="evidence" value="ECO:0007669"/>
    <property type="project" value="UniProtKB-UniRule"/>
</dbReference>
<name>B1I4Z5_DESAP</name>
<dbReference type="HOGENOM" id="CLU_032859_0_1_9"/>
<evidence type="ECO:0000256" key="2">
    <source>
        <dbReference type="ARBA" id="ARBA00022679"/>
    </source>
</evidence>
<dbReference type="AlphaFoldDB" id="B1I4Z5"/>
<keyword evidence="2 9" id="KW-0808">Transferase</keyword>
<dbReference type="InterPro" id="IPR016188">
    <property type="entry name" value="PurM-like_N"/>
</dbReference>
<keyword evidence="4 9" id="KW-0547">Nucleotide-binding</keyword>
<dbReference type="InterPro" id="IPR004536">
    <property type="entry name" value="SPS/SelD"/>
</dbReference>
<reference evidence="12 13" key="2">
    <citation type="journal article" date="2008" name="Science">
        <title>Environmental genomics reveals a single-species ecosystem deep within Earth.</title>
        <authorList>
            <person name="Chivian D."/>
            <person name="Brodie E.L."/>
            <person name="Alm E.J."/>
            <person name="Culley D.E."/>
            <person name="Dehal P.S."/>
            <person name="Desantis T.Z."/>
            <person name="Gihring T.M."/>
            <person name="Lapidus A."/>
            <person name="Lin L.H."/>
            <person name="Lowry S.R."/>
            <person name="Moser D.P."/>
            <person name="Richardson P.M."/>
            <person name="Southam G."/>
            <person name="Wanger G."/>
            <person name="Pratt L.M."/>
            <person name="Andersen G.L."/>
            <person name="Hazen T.C."/>
            <person name="Brockman F.J."/>
            <person name="Arkin A.P."/>
            <person name="Onstott T.C."/>
        </authorList>
    </citation>
    <scope>NUCLEOTIDE SEQUENCE [LARGE SCALE GENOMIC DNA]</scope>
    <source>
        <strain evidence="12 13">MP104C</strain>
    </source>
</reference>
<dbReference type="Pfam" id="PF02769">
    <property type="entry name" value="AIRS_C"/>
    <property type="match status" value="1"/>
</dbReference>
<feature type="binding site" description="in other chain" evidence="9">
    <location>
        <position position="38"/>
    </location>
    <ligand>
        <name>ATP</name>
        <dbReference type="ChEBI" id="CHEBI:30616"/>
        <note>ligand shared between dimeric partners</note>
    </ligand>
</feature>
<dbReference type="HAMAP" id="MF_00625">
    <property type="entry name" value="SelD"/>
    <property type="match status" value="1"/>
</dbReference>
<evidence type="ECO:0000256" key="1">
    <source>
        <dbReference type="ARBA" id="ARBA00008026"/>
    </source>
</evidence>
<dbReference type="GO" id="GO:0004756">
    <property type="term" value="F:selenide, water dikinase activity"/>
    <property type="evidence" value="ECO:0007669"/>
    <property type="project" value="UniProtKB-UniRule"/>
</dbReference>
<dbReference type="FunFam" id="3.90.650.10:FF:000004">
    <property type="entry name" value="Selenide, water dikinase"/>
    <property type="match status" value="1"/>
</dbReference>
<dbReference type="EC" id="2.7.9.3" evidence="9"/>
<comment type="function">
    <text evidence="9">Synthesizes selenophosphate from selenide and ATP.</text>
</comment>
<keyword evidence="7 9" id="KW-0460">Magnesium</keyword>
<proteinExistence type="inferred from homology"/>
<dbReference type="GO" id="GO:0000287">
    <property type="term" value="F:magnesium ion binding"/>
    <property type="evidence" value="ECO:0007669"/>
    <property type="project" value="UniProtKB-UniRule"/>
</dbReference>
<dbReference type="Gene3D" id="3.90.650.10">
    <property type="entry name" value="PurM-like C-terminal domain"/>
    <property type="match status" value="1"/>
</dbReference>
<reference evidence="13" key="1">
    <citation type="submission" date="2007-10" db="EMBL/GenBank/DDBJ databases">
        <title>Complete sequence of chromosome of Desulforudis audaxviator MP104C.</title>
        <authorList>
            <person name="Copeland A."/>
            <person name="Lucas S."/>
            <person name="Lapidus A."/>
            <person name="Barry K."/>
            <person name="Glavina del Rio T."/>
            <person name="Dalin E."/>
            <person name="Tice H."/>
            <person name="Bruce D."/>
            <person name="Pitluck S."/>
            <person name="Lowry S.R."/>
            <person name="Larimer F."/>
            <person name="Land M.L."/>
            <person name="Hauser L."/>
            <person name="Kyrpides N."/>
            <person name="Ivanova N.N."/>
            <person name="Richardson P."/>
        </authorList>
    </citation>
    <scope>NUCLEOTIDE SEQUENCE [LARGE SCALE GENOMIC DNA]</scope>
    <source>
        <strain evidence="13">MP104C</strain>
    </source>
</reference>
<keyword evidence="5 9" id="KW-0418">Kinase</keyword>
<evidence type="ECO:0000259" key="10">
    <source>
        <dbReference type="Pfam" id="PF00586"/>
    </source>
</evidence>
<dbReference type="NCBIfam" id="NF002098">
    <property type="entry name" value="PRK00943.1"/>
    <property type="match status" value="1"/>
</dbReference>
<keyword evidence="6 9" id="KW-0067">ATP-binding</keyword>
<dbReference type="SUPFAM" id="SSF56042">
    <property type="entry name" value="PurM C-terminal domain-like"/>
    <property type="match status" value="1"/>
</dbReference>
<dbReference type="GO" id="GO:0016260">
    <property type="term" value="P:selenocysteine biosynthetic process"/>
    <property type="evidence" value="ECO:0007669"/>
    <property type="project" value="InterPro"/>
</dbReference>
<dbReference type="PANTHER" id="PTHR10256:SF0">
    <property type="entry name" value="INACTIVE SELENIDE, WATER DIKINASE-LIKE PROTEIN-RELATED"/>
    <property type="match status" value="1"/>
</dbReference>
<dbReference type="CDD" id="cd02195">
    <property type="entry name" value="SelD"/>
    <property type="match status" value="1"/>
</dbReference>
<evidence type="ECO:0000256" key="5">
    <source>
        <dbReference type="ARBA" id="ARBA00022777"/>
    </source>
</evidence>
<dbReference type="PIRSF" id="PIRSF036407">
    <property type="entry name" value="Selenphspht_syn"/>
    <property type="match status" value="1"/>
</dbReference>
<evidence type="ECO:0000313" key="12">
    <source>
        <dbReference type="EMBL" id="ACA60038.1"/>
    </source>
</evidence>
<evidence type="ECO:0000256" key="8">
    <source>
        <dbReference type="ARBA" id="ARBA00023266"/>
    </source>
</evidence>
<keyword evidence="13" id="KW-1185">Reference proteome</keyword>
<feature type="binding site" evidence="9">
    <location>
        <position position="197"/>
    </location>
    <ligand>
        <name>Mg(2+)</name>
        <dbReference type="ChEBI" id="CHEBI:18420"/>
    </ligand>
</feature>
<feature type="binding site" description="in other chain" evidence="9">
    <location>
        <begin position="18"/>
        <end position="20"/>
    </location>
    <ligand>
        <name>ATP</name>
        <dbReference type="ChEBI" id="CHEBI:30616"/>
        <note>ligand shared between dimeric partners</note>
    </ligand>
</feature>
<comment type="subunit">
    <text evidence="9">Homodimer.</text>
</comment>
<feature type="domain" description="PurM-like N-terminal" evidence="10">
    <location>
        <begin position="20"/>
        <end position="127"/>
    </location>
</feature>
<accession>B1I4Z5</accession>
<gene>
    <name evidence="9" type="primary">selD</name>
    <name evidence="12" type="ordered locus">Daud_1535</name>
</gene>
<feature type="domain" description="PurM-like C-terminal" evidence="11">
    <location>
        <begin position="139"/>
        <end position="311"/>
    </location>
</feature>
<dbReference type="InterPro" id="IPR010918">
    <property type="entry name" value="PurM-like_C_dom"/>
</dbReference>
<dbReference type="eggNOG" id="COG0709">
    <property type="taxonomic scope" value="Bacteria"/>
</dbReference>
<evidence type="ECO:0000313" key="13">
    <source>
        <dbReference type="Proteomes" id="UP000008544"/>
    </source>
</evidence>
<keyword evidence="8 9" id="KW-0711">Selenium</keyword>
<comment type="caution">
    <text evidence="9">Lacks conserved residue(s) required for the propagation of feature annotation.</text>
</comment>
<dbReference type="SUPFAM" id="SSF55326">
    <property type="entry name" value="PurM N-terminal domain-like"/>
    <property type="match status" value="1"/>
</dbReference>
<dbReference type="KEGG" id="dau:Daud_1535"/>
<evidence type="ECO:0000256" key="7">
    <source>
        <dbReference type="ARBA" id="ARBA00022842"/>
    </source>
</evidence>
<feature type="binding site" evidence="9">
    <location>
        <begin position="109"/>
        <end position="111"/>
    </location>
    <ligand>
        <name>ATP</name>
        <dbReference type="ChEBI" id="CHEBI:30616"/>
        <note>ligand shared between dimeric partners</note>
    </ligand>
</feature>
<protein>
    <recommendedName>
        <fullName evidence="9">Selenide, water dikinase</fullName>
        <ecNumber evidence="9">2.7.9.3</ecNumber>
    </recommendedName>
    <alternativeName>
        <fullName evidence="9">Selenium donor protein</fullName>
    </alternativeName>
    <alternativeName>
        <fullName evidence="9">Selenophosphate synthase</fullName>
    </alternativeName>
</protein>
<dbReference type="GO" id="GO:0005737">
    <property type="term" value="C:cytoplasm"/>
    <property type="evidence" value="ECO:0007669"/>
    <property type="project" value="TreeGrafter"/>
</dbReference>
<dbReference type="InterPro" id="IPR036676">
    <property type="entry name" value="PurM-like_C_sf"/>
</dbReference>
<dbReference type="Proteomes" id="UP000008544">
    <property type="component" value="Chromosome"/>
</dbReference>
<keyword evidence="3 9" id="KW-0479">Metal-binding</keyword>